<dbReference type="FunFam" id="3.10.580.10:FF:000002">
    <property type="entry name" value="Magnesium/cobalt efflux protein CorC"/>
    <property type="match status" value="1"/>
</dbReference>
<dbReference type="InterPro" id="IPR046342">
    <property type="entry name" value="CBS_dom_sf"/>
</dbReference>
<proteinExistence type="inferred from homology"/>
<evidence type="ECO:0000256" key="9">
    <source>
        <dbReference type="PROSITE-ProRule" id="PRU00703"/>
    </source>
</evidence>
<dbReference type="PANTHER" id="PTHR22777">
    <property type="entry name" value="HEMOLYSIN-RELATED"/>
    <property type="match status" value="1"/>
</dbReference>
<dbReference type="CDD" id="cd04590">
    <property type="entry name" value="CBS_pair_CorC_HlyC_assoc"/>
    <property type="match status" value="1"/>
</dbReference>
<dbReference type="PROSITE" id="PS51371">
    <property type="entry name" value="CBS"/>
    <property type="match status" value="2"/>
</dbReference>
<dbReference type="GO" id="GO:0005886">
    <property type="term" value="C:plasma membrane"/>
    <property type="evidence" value="ECO:0007669"/>
    <property type="project" value="TreeGrafter"/>
</dbReference>
<evidence type="ECO:0000256" key="7">
    <source>
        <dbReference type="ARBA" id="ARBA00037273"/>
    </source>
</evidence>
<dbReference type="Pfam" id="PF00571">
    <property type="entry name" value="CBS"/>
    <property type="match status" value="2"/>
</dbReference>
<protein>
    <recommendedName>
        <fullName evidence="8">Magnesium and cobalt efflux protein CorC</fullName>
    </recommendedName>
</protein>
<gene>
    <name evidence="12" type="ORF">SAMN04487865_100483</name>
</gene>
<evidence type="ECO:0000313" key="12">
    <source>
        <dbReference type="EMBL" id="SFJ85179.1"/>
    </source>
</evidence>
<evidence type="ECO:0000256" key="3">
    <source>
        <dbReference type="ARBA" id="ARBA00022737"/>
    </source>
</evidence>
<dbReference type="InterPro" id="IPR000644">
    <property type="entry name" value="CBS_dom"/>
</dbReference>
<dbReference type="RefSeq" id="WP_074838959.1">
    <property type="nucleotide sequence ID" value="NZ_CP047056.1"/>
</dbReference>
<dbReference type="OrthoDB" id="9797674at2"/>
<dbReference type="InterPro" id="IPR016169">
    <property type="entry name" value="FAD-bd_PCMH_sub2"/>
</dbReference>
<dbReference type="Gene3D" id="3.30.465.10">
    <property type="match status" value="1"/>
</dbReference>
<evidence type="ECO:0000256" key="4">
    <source>
        <dbReference type="ARBA" id="ARBA00022842"/>
    </source>
</evidence>
<evidence type="ECO:0000256" key="2">
    <source>
        <dbReference type="ARBA" id="ARBA00022448"/>
    </source>
</evidence>
<dbReference type="Pfam" id="PF03471">
    <property type="entry name" value="CorC_HlyC"/>
    <property type="match status" value="1"/>
</dbReference>
<dbReference type="AlphaFoldDB" id="A0A662Z6X7"/>
<keyword evidence="4" id="KW-0460">Magnesium</keyword>
<feature type="compositionally biased region" description="Basic and acidic residues" evidence="10">
    <location>
        <begin position="1"/>
        <end position="10"/>
    </location>
</feature>
<comment type="similarity">
    <text evidence="1">Belongs to the UPF0053 family.</text>
</comment>
<dbReference type="InterPro" id="IPR005170">
    <property type="entry name" value="Transptr-assoc_dom"/>
</dbReference>
<evidence type="ECO:0000256" key="1">
    <source>
        <dbReference type="ARBA" id="ARBA00006337"/>
    </source>
</evidence>
<keyword evidence="5 9" id="KW-0129">CBS domain</keyword>
<feature type="region of interest" description="Disordered" evidence="10">
    <location>
        <begin position="1"/>
        <end position="28"/>
    </location>
</feature>
<keyword evidence="13" id="KW-1185">Reference proteome</keyword>
<keyword evidence="2" id="KW-0813">Transport</keyword>
<sequence>MTDNHDEEHSSFLSKIFSKKTEPTSQDELEQVIREATENEVIDEDTEEMLQGIFDINRLRVSDVMIPANEIVTIHVNSTIEEAAKIVLQTAHSRYPVIGEDKDHIVGVLLAKDLIPYACGLKELEGGSIKSILRSPIIVPEAKRVNSMLKEFQQNRFHIAIVVDEFGGVSGLVTIEDVLEVIVGDIDDEYDTEVNSEHIVKSKEGKSYIVSGITELEEFDEFFNCKFSELAEVDTIAGLTTHMLGKFPNIGEKLTIEGFEFKVLEANDRRVHLLEVTPPATDQDIKQ</sequence>
<accession>A0A662Z6X7</accession>
<evidence type="ECO:0000256" key="10">
    <source>
        <dbReference type="SAM" id="MobiDB-lite"/>
    </source>
</evidence>
<dbReference type="Gene3D" id="3.10.580.10">
    <property type="entry name" value="CBS-domain"/>
    <property type="match status" value="1"/>
</dbReference>
<dbReference type="SMART" id="SM01091">
    <property type="entry name" value="CorC_HlyC"/>
    <property type="match status" value="1"/>
</dbReference>
<organism evidence="12 13">
    <name type="scientific">Succinivibrio dextrinosolvens</name>
    <dbReference type="NCBI Taxonomy" id="83771"/>
    <lineage>
        <taxon>Bacteria</taxon>
        <taxon>Pseudomonadati</taxon>
        <taxon>Pseudomonadota</taxon>
        <taxon>Gammaproteobacteria</taxon>
        <taxon>Aeromonadales</taxon>
        <taxon>Succinivibrionaceae</taxon>
        <taxon>Succinivibrio</taxon>
    </lineage>
</organism>
<dbReference type="GO" id="GO:0050660">
    <property type="term" value="F:flavin adenine dinucleotide binding"/>
    <property type="evidence" value="ECO:0007669"/>
    <property type="project" value="InterPro"/>
</dbReference>
<evidence type="ECO:0000259" key="11">
    <source>
        <dbReference type="PROSITE" id="PS51371"/>
    </source>
</evidence>
<dbReference type="SUPFAM" id="SSF54631">
    <property type="entry name" value="CBS-domain pair"/>
    <property type="match status" value="1"/>
</dbReference>
<dbReference type="SMART" id="SM00116">
    <property type="entry name" value="CBS"/>
    <property type="match status" value="2"/>
</dbReference>
<dbReference type="InterPro" id="IPR036318">
    <property type="entry name" value="FAD-bd_PCMH-like_sf"/>
</dbReference>
<keyword evidence="3" id="KW-0677">Repeat</keyword>
<name>A0A662Z6X7_9GAMM</name>
<dbReference type="EMBL" id="FOSF01000004">
    <property type="protein sequence ID" value="SFJ85179.1"/>
    <property type="molecule type" value="Genomic_DNA"/>
</dbReference>
<dbReference type="SUPFAM" id="SSF56176">
    <property type="entry name" value="FAD-binding/transporter-associated domain-like"/>
    <property type="match status" value="1"/>
</dbReference>
<dbReference type="InterPro" id="IPR054115">
    <property type="entry name" value="CorC_N"/>
</dbReference>
<keyword evidence="6" id="KW-0170">Cobalt</keyword>
<evidence type="ECO:0000256" key="8">
    <source>
        <dbReference type="ARBA" id="ARBA00040729"/>
    </source>
</evidence>
<evidence type="ECO:0000256" key="6">
    <source>
        <dbReference type="ARBA" id="ARBA00023285"/>
    </source>
</evidence>
<dbReference type="PANTHER" id="PTHR22777:SF27">
    <property type="entry name" value="MAGNESIUM AND COBALT EFFLUX PROTEIN CORC"/>
    <property type="match status" value="1"/>
</dbReference>
<dbReference type="Proteomes" id="UP000243374">
    <property type="component" value="Unassembled WGS sequence"/>
</dbReference>
<dbReference type="Pfam" id="PF21917">
    <property type="entry name" value="NMB0537_N"/>
    <property type="match status" value="1"/>
</dbReference>
<comment type="function">
    <text evidence="7">Plays a role in the transport of magnesium and cobalt ions.</text>
</comment>
<feature type="domain" description="CBS" evidence="11">
    <location>
        <begin position="65"/>
        <end position="126"/>
    </location>
</feature>
<dbReference type="InterPro" id="IPR044751">
    <property type="entry name" value="Ion_transp-like_CBS"/>
</dbReference>
<reference evidence="12 13" key="1">
    <citation type="submission" date="2016-10" db="EMBL/GenBank/DDBJ databases">
        <authorList>
            <person name="Varghese N."/>
            <person name="Submissions S."/>
        </authorList>
    </citation>
    <scope>NUCLEOTIDE SEQUENCE [LARGE SCALE GENOMIC DNA]</scope>
    <source>
        <strain evidence="12 13">22B</strain>
    </source>
</reference>
<feature type="domain" description="CBS" evidence="11">
    <location>
        <begin position="132"/>
        <end position="189"/>
    </location>
</feature>
<evidence type="ECO:0000313" key="13">
    <source>
        <dbReference type="Proteomes" id="UP000243374"/>
    </source>
</evidence>
<evidence type="ECO:0000256" key="5">
    <source>
        <dbReference type="ARBA" id="ARBA00023122"/>
    </source>
</evidence>